<proteinExistence type="predicted"/>
<dbReference type="GeneID" id="80817283"/>
<evidence type="ECO:0000313" key="2">
    <source>
        <dbReference type="Proteomes" id="UP000182932"/>
    </source>
</evidence>
<reference evidence="1 2" key="1">
    <citation type="submission" date="2016-10" db="EMBL/GenBank/DDBJ databases">
        <authorList>
            <person name="Varghese N."/>
            <person name="Submissions S."/>
        </authorList>
    </citation>
    <scope>NUCLEOTIDE SEQUENCE [LARGE SCALE GENOMIC DNA]</scope>
    <source>
        <strain evidence="1 2">FF3</strain>
    </source>
</reference>
<gene>
    <name evidence="1" type="ORF">SAMN04487940_102429</name>
</gene>
<comment type="caution">
    <text evidence="1">The sequence shown here is derived from an EMBL/GenBank/DDBJ whole genome shotgun (WGS) entry which is preliminary data.</text>
</comment>
<evidence type="ECO:0000313" key="1">
    <source>
        <dbReference type="EMBL" id="SEI94187.1"/>
    </source>
</evidence>
<dbReference type="EMBL" id="FNYY01000002">
    <property type="protein sequence ID" value="SEI94187.1"/>
    <property type="molecule type" value="Genomic_DNA"/>
</dbReference>
<sequence>MAPIEYPPLKPGNFLRALEAKVPQKFVRDILNRLRFRDQAPLSDAALFVPLQDVHAAYAPDPGKGAPEFRRRHSGLVRGGDWDLSIKPLEDSFKHIACRLHFLEGKPWEDTGVYERHLQNIAKRGESDGCRTLEDLKRRYAGIDRLYEEVSRSRRLRPRSEVPGYFRREHGGIFVHIDRNGRALRRGGGEHRYAIARILDLPEIPVQPGVIHIDALRHGHLDRLRQSIHD</sequence>
<keyword evidence="2" id="KW-1185">Reference proteome</keyword>
<dbReference type="AlphaFoldDB" id="A0A975W7Y5"/>
<dbReference type="Proteomes" id="UP000182932">
    <property type="component" value="Unassembled WGS sequence"/>
</dbReference>
<organism evidence="1 2">
    <name type="scientific">Marinovum algicola</name>
    <dbReference type="NCBI Taxonomy" id="42444"/>
    <lineage>
        <taxon>Bacteria</taxon>
        <taxon>Pseudomonadati</taxon>
        <taxon>Pseudomonadota</taxon>
        <taxon>Alphaproteobacteria</taxon>
        <taxon>Rhodobacterales</taxon>
        <taxon>Roseobacteraceae</taxon>
        <taxon>Marinovum</taxon>
    </lineage>
</organism>
<dbReference type="RefSeq" id="WP_074835331.1">
    <property type="nucleotide sequence ID" value="NZ_FNYY01000002.1"/>
</dbReference>
<protein>
    <submittedName>
        <fullName evidence="1">Uncharacterized protein</fullName>
    </submittedName>
</protein>
<name>A0A975W7Y5_9RHOB</name>
<accession>A0A975W7Y5</accession>